<gene>
    <name evidence="3" type="ORF">AND_005393</name>
</gene>
<dbReference type="InterPro" id="IPR012934">
    <property type="entry name" value="Znf_AD"/>
</dbReference>
<feature type="binding site" evidence="1">
    <location>
        <position position="18"/>
    </location>
    <ligand>
        <name>Zn(2+)</name>
        <dbReference type="ChEBI" id="CHEBI:29105"/>
    </ligand>
</feature>
<feature type="binding site" evidence="1">
    <location>
        <position position="67"/>
    </location>
    <ligand>
        <name>Zn(2+)</name>
        <dbReference type="ChEBI" id="CHEBI:29105"/>
    </ligand>
</feature>
<reference evidence="3 5" key="1">
    <citation type="journal article" date="2010" name="BMC Genomics">
        <title>Combination of measures distinguishes pre-miRNAs from other stem-loops in the genome of the newly sequenced Anopheles darlingi.</title>
        <authorList>
            <person name="Mendes N.D."/>
            <person name="Freitas A.T."/>
            <person name="Vasconcelos A.T."/>
            <person name="Sagot M.F."/>
        </authorList>
    </citation>
    <scope>NUCLEOTIDE SEQUENCE</scope>
</reference>
<dbReference type="VEuPathDB" id="VectorBase:ADAR2_009383"/>
<evidence type="ECO:0000313" key="4">
    <source>
        <dbReference type="EnsemblMetazoa" id="ADAC005393-PA"/>
    </source>
</evidence>
<dbReference type="GO" id="GO:0005634">
    <property type="term" value="C:nucleus"/>
    <property type="evidence" value="ECO:0007669"/>
    <property type="project" value="InterPro"/>
</dbReference>
<dbReference type="PROSITE" id="PS00028">
    <property type="entry name" value="ZINC_FINGER_C2H2_1"/>
    <property type="match status" value="2"/>
</dbReference>
<feature type="binding site" evidence="1">
    <location>
        <position position="64"/>
    </location>
    <ligand>
        <name>Zn(2+)</name>
        <dbReference type="ChEBI" id="CHEBI:29105"/>
    </ligand>
</feature>
<sequence>MDPITLPSTDTSTFCRLCLSSINLMIVIRRDKADLAAHESLLVLLRNHLRLQLDELKDFPCAVCEVCITVLRDFDALHQNARRYTRALRDLLQEKYSTVPTNNEATRLSRVRITKPTQIQPLLEENVLLEICEAPLHGEDEAIEQRTLQHDEIVLEEYHVTDVPSDDERVNVEPKKYVPENRGQISRIAPVVKSPMIRPYELANGGPSRKVLHPAAVRGIVVGTSSSPVVNTNKTPPFTPESIGKTKNPTPTQLVRVAAKALMVTPVHQAKDLDTDGGGIQGTAKKLFRCEHCSSRFVELKNYYNHACKKGFKEVQLNRKERAPPIEVDLQRFRCGVCDAGYRNKLHFHKHEFEAHGICNEDYGVKCSICDMMFSQKQDYRLHVAALHPSDLKFTIDMSPSQTNSEGEISLKKVVKKIN</sequence>
<keyword evidence="1" id="KW-0862">Zinc</keyword>
<dbReference type="Pfam" id="PF07776">
    <property type="entry name" value="zf-AD"/>
    <property type="match status" value="1"/>
</dbReference>
<dbReference type="OMA" id="ICEAPLH"/>
<organism evidence="3">
    <name type="scientific">Anopheles darlingi</name>
    <name type="common">Mosquito</name>
    <dbReference type="NCBI Taxonomy" id="43151"/>
    <lineage>
        <taxon>Eukaryota</taxon>
        <taxon>Metazoa</taxon>
        <taxon>Ecdysozoa</taxon>
        <taxon>Arthropoda</taxon>
        <taxon>Hexapoda</taxon>
        <taxon>Insecta</taxon>
        <taxon>Pterygota</taxon>
        <taxon>Neoptera</taxon>
        <taxon>Endopterygota</taxon>
        <taxon>Diptera</taxon>
        <taxon>Nematocera</taxon>
        <taxon>Culicoidea</taxon>
        <taxon>Culicidae</taxon>
        <taxon>Anophelinae</taxon>
        <taxon>Anopheles</taxon>
    </lineage>
</organism>
<dbReference type="SUPFAM" id="SSF57716">
    <property type="entry name" value="Glucocorticoid receptor-like (DNA-binding domain)"/>
    <property type="match status" value="1"/>
</dbReference>
<feature type="binding site" evidence="1">
    <location>
        <position position="15"/>
    </location>
    <ligand>
        <name>Zn(2+)</name>
        <dbReference type="ChEBI" id="CHEBI:29105"/>
    </ligand>
</feature>
<protein>
    <recommendedName>
        <fullName evidence="2">ZAD domain-containing protein</fullName>
    </recommendedName>
</protein>
<dbReference type="SMART" id="SM00355">
    <property type="entry name" value="ZnF_C2H2"/>
    <property type="match status" value="2"/>
</dbReference>
<dbReference type="STRING" id="43151.W5JHZ7"/>
<feature type="domain" description="ZAD" evidence="2">
    <location>
        <begin position="13"/>
        <end position="91"/>
    </location>
</feature>
<dbReference type="AlphaFoldDB" id="W5JHZ7"/>
<dbReference type="GO" id="GO:0008270">
    <property type="term" value="F:zinc ion binding"/>
    <property type="evidence" value="ECO:0007669"/>
    <property type="project" value="UniProtKB-UniRule"/>
</dbReference>
<keyword evidence="1" id="KW-0863">Zinc-finger</keyword>
<name>W5JHZ7_ANODA</name>
<dbReference type="eggNOG" id="ENOG502T8JP">
    <property type="taxonomic scope" value="Eukaryota"/>
</dbReference>
<evidence type="ECO:0000256" key="1">
    <source>
        <dbReference type="PROSITE-ProRule" id="PRU01263"/>
    </source>
</evidence>
<dbReference type="HOGENOM" id="CLU_659306_0_0_1"/>
<dbReference type="PROSITE" id="PS51915">
    <property type="entry name" value="ZAD"/>
    <property type="match status" value="1"/>
</dbReference>
<dbReference type="InterPro" id="IPR013087">
    <property type="entry name" value="Znf_C2H2_type"/>
</dbReference>
<evidence type="ECO:0000259" key="2">
    <source>
        <dbReference type="PROSITE" id="PS51915"/>
    </source>
</evidence>
<accession>W5JHZ7</accession>
<evidence type="ECO:0000313" key="3">
    <source>
        <dbReference type="EMBL" id="ETN62908.1"/>
    </source>
</evidence>
<dbReference type="Gene3D" id="3.30.160.60">
    <property type="entry name" value="Classic Zinc Finger"/>
    <property type="match status" value="1"/>
</dbReference>
<dbReference type="Proteomes" id="UP000000673">
    <property type="component" value="Unassembled WGS sequence"/>
</dbReference>
<evidence type="ECO:0000313" key="5">
    <source>
        <dbReference type="Proteomes" id="UP000000673"/>
    </source>
</evidence>
<keyword evidence="5" id="KW-1185">Reference proteome</keyword>
<reference evidence="4" key="4">
    <citation type="submission" date="2015-06" db="UniProtKB">
        <authorList>
            <consortium name="EnsemblMetazoa"/>
        </authorList>
    </citation>
    <scope>IDENTIFICATION</scope>
</reference>
<dbReference type="SMART" id="SM00868">
    <property type="entry name" value="zf-AD"/>
    <property type="match status" value="1"/>
</dbReference>
<proteinExistence type="predicted"/>
<keyword evidence="1" id="KW-0479">Metal-binding</keyword>
<dbReference type="EMBL" id="ADMH02001352">
    <property type="protein sequence ID" value="ETN62908.1"/>
    <property type="molecule type" value="Genomic_DNA"/>
</dbReference>
<reference evidence="3" key="2">
    <citation type="submission" date="2010-05" db="EMBL/GenBank/DDBJ databases">
        <authorList>
            <person name="Almeida L.G."/>
            <person name="Nicolas M.F."/>
            <person name="Souza R.C."/>
            <person name="Vasconcelos A.T.R."/>
        </authorList>
    </citation>
    <scope>NUCLEOTIDE SEQUENCE</scope>
</reference>
<reference evidence="3" key="3">
    <citation type="journal article" date="2013" name="Nucleic Acids Res.">
        <title>The genome of Anopheles darlingi, the main neotropical malaria vector.</title>
        <authorList>
            <person name="Marinotti O."/>
            <person name="Cerqueira G.C."/>
            <person name="de Almeida L.G."/>
            <person name="Ferro M.I."/>
            <person name="Loreto E.L."/>
            <person name="Zaha A."/>
            <person name="Teixeira S.M."/>
            <person name="Wespiser A.R."/>
            <person name="Almeida E Silva A."/>
            <person name="Schlindwein A.D."/>
            <person name="Pacheco A.C."/>
            <person name="Silva A.L."/>
            <person name="Graveley B.R."/>
            <person name="Walenz B.P."/>
            <person name="Lima Bde A."/>
            <person name="Ribeiro C.A."/>
            <person name="Nunes-Silva C.G."/>
            <person name="de Carvalho C.R."/>
            <person name="Soares C.M."/>
            <person name="de Menezes C.B."/>
            <person name="Matiolli C."/>
            <person name="Caffrey D."/>
            <person name="Araujo D.A."/>
            <person name="de Oliveira D.M."/>
            <person name="Golenbock D."/>
            <person name="Grisard E.C."/>
            <person name="Fantinatti-Garboggini F."/>
            <person name="de Carvalho F.M."/>
            <person name="Barcellos F.G."/>
            <person name="Prosdocimi F."/>
            <person name="May G."/>
            <person name="Azevedo Junior G.M."/>
            <person name="Guimaraes G.M."/>
            <person name="Goldman G.H."/>
            <person name="Padilha I.Q."/>
            <person name="Batista Jda S."/>
            <person name="Ferro J.A."/>
            <person name="Ribeiro J.M."/>
            <person name="Fietto J.L."/>
            <person name="Dabbas K.M."/>
            <person name="Cerdeira L."/>
            <person name="Agnez-Lima L.F."/>
            <person name="Brocchi M."/>
            <person name="de Carvalho M.O."/>
            <person name="Teixeira Mde M."/>
            <person name="Diniz Maia Mde M."/>
            <person name="Goldman M.H."/>
            <person name="Cruz Schneider M.P."/>
            <person name="Felipe M.S."/>
            <person name="Hungria M."/>
            <person name="Nicolas M.F."/>
            <person name="Pereira M."/>
            <person name="Montes M.A."/>
            <person name="Cantao M.E."/>
            <person name="Vincentz M."/>
            <person name="Rafael M.S."/>
            <person name="Silverman N."/>
            <person name="Stoco P.H."/>
            <person name="Souza R.C."/>
            <person name="Vicentini R."/>
            <person name="Gazzinelli R.T."/>
            <person name="Neves Rde O."/>
            <person name="Silva R."/>
            <person name="Astolfi-Filho S."/>
            <person name="Maciel T.E."/>
            <person name="Urmenyi T.P."/>
            <person name="Tadei W.P."/>
            <person name="Camargo E.P."/>
            <person name="de Vasconcelos A.T."/>
        </authorList>
    </citation>
    <scope>NUCLEOTIDE SEQUENCE</scope>
</reference>
<dbReference type="EnsemblMetazoa" id="ADAC005393-RA">
    <property type="protein sequence ID" value="ADAC005393-PA"/>
    <property type="gene ID" value="ADAC005393"/>
</dbReference>
<dbReference type="VEuPathDB" id="VectorBase:ADAC005393"/>